<keyword evidence="5 8" id="KW-1133">Transmembrane helix</keyword>
<dbReference type="Pfam" id="PF11412">
    <property type="entry name" value="DsbD_N"/>
    <property type="match status" value="1"/>
</dbReference>
<dbReference type="PROSITE" id="PS51352">
    <property type="entry name" value="THIOREDOXIN_2"/>
    <property type="match status" value="1"/>
</dbReference>
<reference evidence="11 12" key="1">
    <citation type="submission" date="2020-08" db="EMBL/GenBank/DDBJ databases">
        <title>Edaphobacter telluris sp. nov. and Acidobacterium dinghuensis sp. nov., two acidobacteria isolated from forest soil.</title>
        <authorList>
            <person name="Fu J."/>
            <person name="Qiu L."/>
        </authorList>
    </citation>
    <scope>NUCLEOTIDE SEQUENCE [LARGE SCALE GENOMIC DNA]</scope>
    <source>
        <strain evidence="11">4Y35</strain>
    </source>
</reference>
<evidence type="ECO:0000313" key="12">
    <source>
        <dbReference type="Proteomes" id="UP000515312"/>
    </source>
</evidence>
<accession>A0A7G8BCE6</accession>
<dbReference type="GO" id="GO:0005886">
    <property type="term" value="C:plasma membrane"/>
    <property type="evidence" value="ECO:0007669"/>
    <property type="project" value="UniProtKB-SubCell"/>
</dbReference>
<feature type="transmembrane region" description="Helical" evidence="8">
    <location>
        <begin position="452"/>
        <end position="474"/>
    </location>
</feature>
<evidence type="ECO:0000256" key="5">
    <source>
        <dbReference type="ARBA" id="ARBA00022989"/>
    </source>
</evidence>
<dbReference type="InterPro" id="IPR036249">
    <property type="entry name" value="Thioredoxin-like_sf"/>
</dbReference>
<keyword evidence="3 8" id="KW-0812">Transmembrane</keyword>
<feature type="transmembrane region" description="Helical" evidence="8">
    <location>
        <begin position="341"/>
        <end position="359"/>
    </location>
</feature>
<keyword evidence="6 8" id="KW-0472">Membrane</keyword>
<keyword evidence="7" id="KW-0676">Redox-active center</keyword>
<dbReference type="Proteomes" id="UP000515312">
    <property type="component" value="Chromosome"/>
</dbReference>
<feature type="domain" description="Thioredoxin" evidence="10">
    <location>
        <begin position="542"/>
        <end position="696"/>
    </location>
</feature>
<feature type="chain" id="PRO_5028905693" evidence="9">
    <location>
        <begin position="25"/>
        <end position="705"/>
    </location>
</feature>
<feature type="signal peptide" evidence="9">
    <location>
        <begin position="1"/>
        <end position="24"/>
    </location>
</feature>
<dbReference type="AlphaFoldDB" id="A0A7G8BCE6"/>
<comment type="subcellular location">
    <subcellularLocation>
        <location evidence="1">Cell membrane</location>
        <topology evidence="1">Multi-pass membrane protein</topology>
    </subcellularLocation>
</comment>
<dbReference type="GO" id="GO:0017004">
    <property type="term" value="P:cytochrome complex assembly"/>
    <property type="evidence" value="ECO:0007669"/>
    <property type="project" value="UniProtKB-KW"/>
</dbReference>
<dbReference type="RefSeq" id="WP_186739931.1">
    <property type="nucleotide sequence ID" value="NZ_CP060394.1"/>
</dbReference>
<feature type="transmembrane region" description="Helical" evidence="8">
    <location>
        <begin position="518"/>
        <end position="537"/>
    </location>
</feature>
<feature type="transmembrane region" description="Helical" evidence="8">
    <location>
        <begin position="421"/>
        <end position="446"/>
    </location>
</feature>
<feature type="transmembrane region" description="Helical" evidence="8">
    <location>
        <begin position="297"/>
        <end position="320"/>
    </location>
</feature>
<dbReference type="PANTHER" id="PTHR32234:SF3">
    <property type="entry name" value="SUPPRESSION OF COPPER SENSITIVITY PROTEIN"/>
    <property type="match status" value="1"/>
</dbReference>
<dbReference type="GO" id="GO:0045454">
    <property type="term" value="P:cell redox homeostasis"/>
    <property type="evidence" value="ECO:0007669"/>
    <property type="project" value="TreeGrafter"/>
</dbReference>
<dbReference type="Pfam" id="PF02683">
    <property type="entry name" value="DsbD_TM"/>
    <property type="match status" value="1"/>
</dbReference>
<dbReference type="InterPro" id="IPR013766">
    <property type="entry name" value="Thioredoxin_domain"/>
</dbReference>
<evidence type="ECO:0000256" key="6">
    <source>
        <dbReference type="ARBA" id="ARBA00023136"/>
    </source>
</evidence>
<keyword evidence="12" id="KW-1185">Reference proteome</keyword>
<keyword evidence="9" id="KW-0732">Signal</keyword>
<feature type="transmembrane region" description="Helical" evidence="8">
    <location>
        <begin position="379"/>
        <end position="400"/>
    </location>
</feature>
<evidence type="ECO:0000313" key="11">
    <source>
        <dbReference type="EMBL" id="QNI30216.1"/>
    </source>
</evidence>
<evidence type="ECO:0000256" key="4">
    <source>
        <dbReference type="ARBA" id="ARBA00022748"/>
    </source>
</evidence>
<dbReference type="Gene3D" id="3.40.30.10">
    <property type="entry name" value="Glutaredoxin"/>
    <property type="match status" value="1"/>
</dbReference>
<dbReference type="GO" id="GO:0015035">
    <property type="term" value="F:protein-disulfide reductase activity"/>
    <property type="evidence" value="ECO:0007669"/>
    <property type="project" value="TreeGrafter"/>
</dbReference>
<dbReference type="PROSITE" id="PS00194">
    <property type="entry name" value="THIOREDOXIN_1"/>
    <property type="match status" value="1"/>
</dbReference>
<evidence type="ECO:0000256" key="3">
    <source>
        <dbReference type="ARBA" id="ARBA00022692"/>
    </source>
</evidence>
<feature type="transmembrane region" description="Helical" evidence="8">
    <location>
        <begin position="495"/>
        <end position="512"/>
    </location>
</feature>
<keyword evidence="4" id="KW-0201">Cytochrome c-type biogenesis</keyword>
<evidence type="ECO:0000256" key="7">
    <source>
        <dbReference type="ARBA" id="ARBA00023284"/>
    </source>
</evidence>
<gene>
    <name evidence="11" type="ORF">H7849_13555</name>
</gene>
<dbReference type="InterPro" id="IPR017937">
    <property type="entry name" value="Thioredoxin_CS"/>
</dbReference>
<organism evidence="11 12">
    <name type="scientific">Alloacidobacterium dinghuense</name>
    <dbReference type="NCBI Taxonomy" id="2763107"/>
    <lineage>
        <taxon>Bacteria</taxon>
        <taxon>Pseudomonadati</taxon>
        <taxon>Acidobacteriota</taxon>
        <taxon>Terriglobia</taxon>
        <taxon>Terriglobales</taxon>
        <taxon>Acidobacteriaceae</taxon>
        <taxon>Alloacidobacterium</taxon>
    </lineage>
</organism>
<dbReference type="SUPFAM" id="SSF52833">
    <property type="entry name" value="Thioredoxin-like"/>
    <property type="match status" value="1"/>
</dbReference>
<protein>
    <submittedName>
        <fullName evidence="11">Thioredoxin family protein</fullName>
    </submittedName>
</protein>
<evidence type="ECO:0000256" key="1">
    <source>
        <dbReference type="ARBA" id="ARBA00004651"/>
    </source>
</evidence>
<evidence type="ECO:0000256" key="2">
    <source>
        <dbReference type="ARBA" id="ARBA00022475"/>
    </source>
</evidence>
<dbReference type="InterPro" id="IPR035671">
    <property type="entry name" value="DsbD_gamma"/>
</dbReference>
<feature type="transmembrane region" description="Helical" evidence="8">
    <location>
        <begin position="544"/>
        <end position="564"/>
    </location>
</feature>
<evidence type="ECO:0000256" key="8">
    <source>
        <dbReference type="SAM" id="Phobius"/>
    </source>
</evidence>
<dbReference type="InterPro" id="IPR003834">
    <property type="entry name" value="Cyt_c_assmbl_TM_dom"/>
</dbReference>
<dbReference type="CDD" id="cd02953">
    <property type="entry name" value="DsbDgamma"/>
    <property type="match status" value="1"/>
</dbReference>
<dbReference type="Pfam" id="PF13899">
    <property type="entry name" value="Thioredoxin_7"/>
    <property type="match status" value="1"/>
</dbReference>
<evidence type="ECO:0000256" key="9">
    <source>
        <dbReference type="SAM" id="SignalP"/>
    </source>
</evidence>
<dbReference type="InterPro" id="IPR028250">
    <property type="entry name" value="DsbDN"/>
</dbReference>
<dbReference type="KEGG" id="adin:H7849_13555"/>
<sequence>MRIRTLISTLCLLIFSAWTNVALSAPTATAQHLTVQLVVPPAEIYPGQNFTAGLYFKLEPGWHVYWINAGDSGEPPRIKWTLPEGITADAMQFPAPKRLPLGPLMDFGYENEVLFPMAMHVSGDFKPAGESVTLGSKVDWLVCREVCIPGKASLDIERKALSSPPSTPTFVAADQQLVARLQRTLPQPLPGSMQAKFMPTATGFNLTVITGRREADAQFFPFDQNQLANAAPQPVTPLSNGFQISLKKDENLQQNPGQLHGLVVLADGNAFEINAAQGTVTASESSRSSDFAGLGRVAGLAFIGGVILNLMPCVFPVLFIKGLALVQSSQHERHKLRAHGWVYALGILASFWAVVAVLLVLRAGGRQLGWGFQFQSPSFIAVIALLLFFLGLSLAGLFEIGLSLTSKGSGLAGQHGYAGSFFTGVLAMVVATPCTAPFMGAAIGYALAHSAIVSFVIFTALGLGLAAPYVLLTLQPAWTKLLPRPGAWMEILKQATAIPIFATVIWLVWLFAQSAGLNALAGLLAAFLLLAVAGWILGRWPAKAPATAAAIAVLALAVALPIYGVRKLGTTSAHVNTASNSQWESFSPALVEKYRTQGRPVFIDFTASWCLSCQVNERVILSRSDVQQKLHDRGFALVRADWTNADESITQTLNSLGRSGVPTYAIYPGSMQEPPHVLPEVLTPGIVLDAIDQVQPRQAALDTAR</sequence>
<evidence type="ECO:0000259" key="10">
    <source>
        <dbReference type="PROSITE" id="PS51352"/>
    </source>
</evidence>
<name>A0A7G8BCE6_9BACT</name>
<dbReference type="PANTHER" id="PTHR32234">
    <property type="entry name" value="THIOL:DISULFIDE INTERCHANGE PROTEIN DSBD"/>
    <property type="match status" value="1"/>
</dbReference>
<proteinExistence type="predicted"/>
<keyword evidence="2" id="KW-1003">Cell membrane</keyword>
<dbReference type="EMBL" id="CP060394">
    <property type="protein sequence ID" value="QNI30216.1"/>
    <property type="molecule type" value="Genomic_DNA"/>
</dbReference>